<dbReference type="InterPro" id="IPR056924">
    <property type="entry name" value="SH3_Tf2-1"/>
</dbReference>
<dbReference type="AlphaFoldDB" id="A0A2G2ZUI2"/>
<keyword evidence="3" id="KW-1185">Reference proteome</keyword>
<comment type="caution">
    <text evidence="2">The sequence shown here is derived from an EMBL/GenBank/DDBJ whole genome shotgun (WGS) entry which is preliminary data.</text>
</comment>
<accession>A0A2G2ZUI2</accession>
<proteinExistence type="predicted"/>
<evidence type="ECO:0000313" key="3">
    <source>
        <dbReference type="Proteomes" id="UP000222542"/>
    </source>
</evidence>
<reference evidence="2 3" key="2">
    <citation type="journal article" date="2017" name="Genome Biol.">
        <title>New reference genome sequences of hot pepper reveal the massive evolution of plant disease-resistance genes by retroduplication.</title>
        <authorList>
            <person name="Kim S."/>
            <person name="Park J."/>
            <person name="Yeom S.I."/>
            <person name="Kim Y.M."/>
            <person name="Seo E."/>
            <person name="Kim K.T."/>
            <person name="Kim M.S."/>
            <person name="Lee J.M."/>
            <person name="Cheong K."/>
            <person name="Shin H.S."/>
            <person name="Kim S.B."/>
            <person name="Han K."/>
            <person name="Lee J."/>
            <person name="Park M."/>
            <person name="Lee H.A."/>
            <person name="Lee H.Y."/>
            <person name="Lee Y."/>
            <person name="Oh S."/>
            <person name="Lee J.H."/>
            <person name="Choi E."/>
            <person name="Choi E."/>
            <person name="Lee S.E."/>
            <person name="Jeon J."/>
            <person name="Kim H."/>
            <person name="Choi G."/>
            <person name="Song H."/>
            <person name="Lee J."/>
            <person name="Lee S.C."/>
            <person name="Kwon J.K."/>
            <person name="Lee H.Y."/>
            <person name="Koo N."/>
            <person name="Hong Y."/>
            <person name="Kim R.W."/>
            <person name="Kang W.H."/>
            <person name="Huh J.H."/>
            <person name="Kang B.C."/>
            <person name="Yang T.J."/>
            <person name="Lee Y.H."/>
            <person name="Bennetzen J.L."/>
            <person name="Choi D."/>
        </authorList>
    </citation>
    <scope>NUCLEOTIDE SEQUENCE [LARGE SCALE GENOMIC DNA]</scope>
    <source>
        <strain evidence="3">cv. CM334</strain>
    </source>
</reference>
<dbReference type="EMBL" id="AYRZ02000003">
    <property type="protein sequence ID" value="PHT85623.1"/>
    <property type="molecule type" value="Genomic_DNA"/>
</dbReference>
<dbReference type="PANTHER" id="PTHR46148">
    <property type="entry name" value="CHROMO DOMAIN-CONTAINING PROTEIN"/>
    <property type="match status" value="1"/>
</dbReference>
<organism evidence="2 3">
    <name type="scientific">Capsicum annuum</name>
    <name type="common">Capsicum pepper</name>
    <dbReference type="NCBI Taxonomy" id="4072"/>
    <lineage>
        <taxon>Eukaryota</taxon>
        <taxon>Viridiplantae</taxon>
        <taxon>Streptophyta</taxon>
        <taxon>Embryophyta</taxon>
        <taxon>Tracheophyta</taxon>
        <taxon>Spermatophyta</taxon>
        <taxon>Magnoliopsida</taxon>
        <taxon>eudicotyledons</taxon>
        <taxon>Gunneridae</taxon>
        <taxon>Pentapetalae</taxon>
        <taxon>asterids</taxon>
        <taxon>lamiids</taxon>
        <taxon>Solanales</taxon>
        <taxon>Solanaceae</taxon>
        <taxon>Solanoideae</taxon>
        <taxon>Capsiceae</taxon>
        <taxon>Capsicum</taxon>
    </lineage>
</organism>
<dbReference type="Pfam" id="PF24626">
    <property type="entry name" value="SH3_Tf2-1"/>
    <property type="match status" value="1"/>
</dbReference>
<evidence type="ECO:0000259" key="1">
    <source>
        <dbReference type="Pfam" id="PF24626"/>
    </source>
</evidence>
<dbReference type="Gramene" id="PHT85623">
    <property type="protein sequence ID" value="PHT85623"/>
    <property type="gene ID" value="T459_07729"/>
</dbReference>
<dbReference type="Proteomes" id="UP000222542">
    <property type="component" value="Unassembled WGS sequence"/>
</dbReference>
<reference evidence="2 3" key="1">
    <citation type="journal article" date="2014" name="Nat. Genet.">
        <title>Genome sequence of the hot pepper provides insights into the evolution of pungency in Capsicum species.</title>
        <authorList>
            <person name="Kim S."/>
            <person name="Park M."/>
            <person name="Yeom S.I."/>
            <person name="Kim Y.M."/>
            <person name="Lee J.M."/>
            <person name="Lee H.A."/>
            <person name="Seo E."/>
            <person name="Choi J."/>
            <person name="Cheong K."/>
            <person name="Kim K.T."/>
            <person name="Jung K."/>
            <person name="Lee G.W."/>
            <person name="Oh S.K."/>
            <person name="Bae C."/>
            <person name="Kim S.B."/>
            <person name="Lee H.Y."/>
            <person name="Kim S.Y."/>
            <person name="Kim M.S."/>
            <person name="Kang B.C."/>
            <person name="Jo Y.D."/>
            <person name="Yang H.B."/>
            <person name="Jeong H.J."/>
            <person name="Kang W.H."/>
            <person name="Kwon J.K."/>
            <person name="Shin C."/>
            <person name="Lim J.Y."/>
            <person name="Park J.H."/>
            <person name="Huh J.H."/>
            <person name="Kim J.S."/>
            <person name="Kim B.D."/>
            <person name="Cohen O."/>
            <person name="Paran I."/>
            <person name="Suh M.C."/>
            <person name="Lee S.B."/>
            <person name="Kim Y.K."/>
            <person name="Shin Y."/>
            <person name="Noh S.J."/>
            <person name="Park J."/>
            <person name="Seo Y.S."/>
            <person name="Kwon S.Y."/>
            <person name="Kim H.A."/>
            <person name="Park J.M."/>
            <person name="Kim H.J."/>
            <person name="Choi S.B."/>
            <person name="Bosland P.W."/>
            <person name="Reeves G."/>
            <person name="Jo S.H."/>
            <person name="Lee B.W."/>
            <person name="Cho H.T."/>
            <person name="Choi H.S."/>
            <person name="Lee M.S."/>
            <person name="Yu Y."/>
            <person name="Do Choi Y."/>
            <person name="Park B.S."/>
            <person name="van Deynze A."/>
            <person name="Ashrafi H."/>
            <person name="Hill T."/>
            <person name="Kim W.T."/>
            <person name="Pai H.S."/>
            <person name="Ahn H.K."/>
            <person name="Yeam I."/>
            <person name="Giovannoni J.J."/>
            <person name="Rose J.K."/>
            <person name="Sorensen I."/>
            <person name="Lee S.J."/>
            <person name="Kim R.W."/>
            <person name="Choi I.Y."/>
            <person name="Choi B.S."/>
            <person name="Lim J.S."/>
            <person name="Lee Y.H."/>
            <person name="Choi D."/>
        </authorList>
    </citation>
    <scope>NUCLEOTIDE SEQUENCE [LARGE SCALE GENOMIC DNA]</scope>
    <source>
        <strain evidence="3">cv. CM334</strain>
    </source>
</reference>
<sequence>MVYLKLQLYRQSFIALRKSLKLSSKYYGPYKIISKIGLVAYKLQLPAEAKVHPVFHVSLLKKKVGSKVVVQFTLPMTTDDGQFLVKPVAVLQRQMVKKGNTTAVKKSSQLSVHVAFEQFRVPGSTTRESSLNFCEPHTITKQMSLEPESRIVATVDAHFDQSLFRPSYFLIYLRKMAHKDIEDMFDKLRRIKSRGDLNVVKIDQIETLEMGRPEKDKLIVEMLHSLLAGILGECKTLLDVEKLVSELQEFNEHNTCLMYNFELNGSYLLEYMDYLDQNLNDAPRMRFVRYLYGAEINDYVDHEKLEGLETRIKFLAENVGQFCFAIWVNEEGDDLFDIENKSSYLLFLAVLVELEMKRIFLSELTASKFIQSRTFKEKKLPKGFLHNLNSLLVHLRNKKLENFRRNDSAQNIDVAIEFLLFFLGDVPNHVINGNRLNEVSKKIGVLVGDILCVIQMLLGGSTIKAETIKIDLWTIQILEKIEDIKAQVEEYYKSLLFTPSHELPTVGGLSFLDALLRKSNEMLKSETGLGFMMKPYIRTLDKELSSLIYVFKDAAKVQHGHGILEDLRKRIINLAYEAEVSIDYSFSV</sequence>
<name>A0A2G2ZUI2_CAPAN</name>
<feature type="domain" description="Tf2-1-like SH3-like" evidence="1">
    <location>
        <begin position="1"/>
        <end position="63"/>
    </location>
</feature>
<protein>
    <recommendedName>
        <fullName evidence="1">Tf2-1-like SH3-like domain-containing protein</fullName>
    </recommendedName>
</protein>
<evidence type="ECO:0000313" key="2">
    <source>
        <dbReference type="EMBL" id="PHT85623.1"/>
    </source>
</evidence>
<dbReference type="PANTHER" id="PTHR46148:SF52">
    <property type="entry name" value="OS04G0603800 PROTEIN"/>
    <property type="match status" value="1"/>
</dbReference>
<gene>
    <name evidence="2" type="ORF">T459_07729</name>
</gene>